<dbReference type="GO" id="GO:0016020">
    <property type="term" value="C:membrane"/>
    <property type="evidence" value="ECO:0007669"/>
    <property type="project" value="InterPro"/>
</dbReference>
<evidence type="ECO:0000256" key="14">
    <source>
        <dbReference type="ARBA" id="ARBA00064778"/>
    </source>
</evidence>
<dbReference type="GO" id="GO:0005615">
    <property type="term" value="C:extracellular space"/>
    <property type="evidence" value="ECO:0007669"/>
    <property type="project" value="TreeGrafter"/>
</dbReference>
<comment type="subunit">
    <text evidence="14">Homodimer; non-covalent and antiparallel.</text>
</comment>
<evidence type="ECO:0000256" key="17">
    <source>
        <dbReference type="RuleBase" id="RU003818"/>
    </source>
</evidence>
<dbReference type="GO" id="GO:0002040">
    <property type="term" value="P:sprouting angiogenesis"/>
    <property type="evidence" value="ECO:0007669"/>
    <property type="project" value="TreeGrafter"/>
</dbReference>
<comment type="caution">
    <text evidence="19">The sequence shown here is derived from an EMBL/GenBank/DDBJ whole genome shotgun (WGS) entry which is preliminary data.</text>
</comment>
<sequence length="343" mass="39278">MVRDYRRIRRDGQRLQTHWKRCLSLTKVRVCINVDLFASELLNFLHKSKEGITQSELEYKIRSAANLEELLRITHPRELKLWRCRSKLKSYISTDARSGPHRSTRFAAAFYDIEILKVIDEEWQKTQCVPRETCVDVAKDLGSATNIFFKPPCVSVYRCGGCCNEEGVSCLNTSTSYVLKSLFQISVPLTQAPEPVTIKVANHTSCKCSPVGPRHPPTIIRRSILYPEYGCPQDNRHCPRGWQWDSSQCECVLEKESPLSKRRGGIQFCICMNHVLNKENCTCIECSENLDSCCAKNKIFHPDTCSCKDDCPFQPQVCHDGRRVCSKQFICRGLSSHHKIENP</sequence>
<dbReference type="FunFam" id="2.10.90.10:FF:000021">
    <property type="entry name" value="vascular endothelial growth factor D"/>
    <property type="match status" value="1"/>
</dbReference>
<evidence type="ECO:0000256" key="1">
    <source>
        <dbReference type="ARBA" id="ARBA00004613"/>
    </source>
</evidence>
<protein>
    <recommendedName>
        <fullName evidence="15">Vascular endothelial growth factor D</fullName>
    </recommendedName>
    <alternativeName>
        <fullName evidence="16">c-Fos-induced growth factor</fullName>
    </alternativeName>
</protein>
<evidence type="ECO:0000256" key="12">
    <source>
        <dbReference type="ARBA" id="ARBA00023180"/>
    </source>
</evidence>
<keyword evidence="12" id="KW-0325">Glycoprotein</keyword>
<evidence type="ECO:0000256" key="8">
    <source>
        <dbReference type="ARBA" id="ARBA00022737"/>
    </source>
</evidence>
<evidence type="ECO:0000256" key="6">
    <source>
        <dbReference type="ARBA" id="ARBA00022685"/>
    </source>
</evidence>
<feature type="domain" description="Platelet-derived growth factor (PDGF) family profile" evidence="18">
    <location>
        <begin position="114"/>
        <end position="213"/>
    </location>
</feature>
<dbReference type="SUPFAM" id="SSF57501">
    <property type="entry name" value="Cystine-knot cytokines"/>
    <property type="match status" value="1"/>
</dbReference>
<keyword evidence="10 17" id="KW-0339">Growth factor</keyword>
<accession>A0AAV3B460</accession>
<dbReference type="GO" id="GO:0042056">
    <property type="term" value="F:chemoattractant activity"/>
    <property type="evidence" value="ECO:0007669"/>
    <property type="project" value="TreeGrafter"/>
</dbReference>
<evidence type="ECO:0000256" key="10">
    <source>
        <dbReference type="ARBA" id="ARBA00023030"/>
    </source>
</evidence>
<keyword evidence="7" id="KW-0732">Signal</keyword>
<dbReference type="GO" id="GO:0048010">
    <property type="term" value="P:vascular endothelial growth factor receptor signaling pathway"/>
    <property type="evidence" value="ECO:0007669"/>
    <property type="project" value="TreeGrafter"/>
</dbReference>
<keyword evidence="20" id="KW-1185">Reference proteome</keyword>
<dbReference type="GO" id="GO:0008083">
    <property type="term" value="F:growth factor activity"/>
    <property type="evidence" value="ECO:0007669"/>
    <property type="project" value="UniProtKB-KW"/>
</dbReference>
<dbReference type="InterPro" id="IPR050507">
    <property type="entry name" value="PDGF/VEGF_growth_factor"/>
</dbReference>
<evidence type="ECO:0000256" key="4">
    <source>
        <dbReference type="ARBA" id="ARBA00022525"/>
    </source>
</evidence>
<dbReference type="GO" id="GO:0001938">
    <property type="term" value="P:positive regulation of endothelial cell proliferation"/>
    <property type="evidence" value="ECO:0007669"/>
    <property type="project" value="TreeGrafter"/>
</dbReference>
<evidence type="ECO:0000259" key="18">
    <source>
        <dbReference type="PROSITE" id="PS50278"/>
    </source>
</evidence>
<keyword evidence="8" id="KW-0677">Repeat</keyword>
<organism evidence="19 20">
    <name type="scientific">Pyxicephalus adspersus</name>
    <name type="common">African bullfrog</name>
    <dbReference type="NCBI Taxonomy" id="30357"/>
    <lineage>
        <taxon>Eukaryota</taxon>
        <taxon>Metazoa</taxon>
        <taxon>Chordata</taxon>
        <taxon>Craniata</taxon>
        <taxon>Vertebrata</taxon>
        <taxon>Euteleostomi</taxon>
        <taxon>Amphibia</taxon>
        <taxon>Batrachia</taxon>
        <taxon>Anura</taxon>
        <taxon>Neobatrachia</taxon>
        <taxon>Ranoidea</taxon>
        <taxon>Pyxicephalidae</taxon>
        <taxon>Pyxicephalinae</taxon>
        <taxon>Pyxicephalus</taxon>
    </lineage>
</organism>
<keyword evidence="9" id="KW-0221">Differentiation</keyword>
<dbReference type="GO" id="GO:0038084">
    <property type="term" value="P:vascular endothelial growth factor signaling pathway"/>
    <property type="evidence" value="ECO:0007669"/>
    <property type="project" value="TreeGrafter"/>
</dbReference>
<evidence type="ECO:0000256" key="3">
    <source>
        <dbReference type="ARBA" id="ARBA00022473"/>
    </source>
</evidence>
<dbReference type="GO" id="GO:0005172">
    <property type="term" value="F:vascular endothelial growth factor receptor binding"/>
    <property type="evidence" value="ECO:0007669"/>
    <property type="project" value="TreeGrafter"/>
</dbReference>
<evidence type="ECO:0000256" key="13">
    <source>
        <dbReference type="ARBA" id="ARBA00023246"/>
    </source>
</evidence>
<dbReference type="GO" id="GO:0045766">
    <property type="term" value="P:positive regulation of angiogenesis"/>
    <property type="evidence" value="ECO:0007669"/>
    <property type="project" value="TreeGrafter"/>
</dbReference>
<dbReference type="InterPro" id="IPR023581">
    <property type="entry name" value="PD_growth_factor_CS"/>
</dbReference>
<dbReference type="PANTHER" id="PTHR12025:SF11">
    <property type="entry name" value="VASCULAR ENDOTHELIAL GROWTH FACTOR D"/>
    <property type="match status" value="1"/>
</dbReference>
<keyword evidence="4" id="KW-0964">Secreted</keyword>
<keyword evidence="3" id="KW-0217">Developmental protein</keyword>
<keyword evidence="11" id="KW-1015">Disulfide bond</keyword>
<dbReference type="GO" id="GO:0060754">
    <property type="term" value="P:positive regulation of mast cell chemotaxis"/>
    <property type="evidence" value="ECO:0007669"/>
    <property type="project" value="TreeGrafter"/>
</dbReference>
<evidence type="ECO:0000256" key="11">
    <source>
        <dbReference type="ARBA" id="ARBA00023157"/>
    </source>
</evidence>
<keyword evidence="6" id="KW-0165">Cleavage on pair of basic residues</keyword>
<evidence type="ECO:0000256" key="7">
    <source>
        <dbReference type="ARBA" id="ARBA00022729"/>
    </source>
</evidence>
<dbReference type="PANTHER" id="PTHR12025">
    <property type="entry name" value="VASCULAR ENDOTHELIAL GROWTH FACTOR"/>
    <property type="match status" value="1"/>
</dbReference>
<dbReference type="GO" id="GO:0051781">
    <property type="term" value="P:positive regulation of cell division"/>
    <property type="evidence" value="ECO:0007669"/>
    <property type="project" value="UniProtKB-KW"/>
</dbReference>
<dbReference type="InterPro" id="IPR000072">
    <property type="entry name" value="PDGF/VEGF_dom"/>
</dbReference>
<keyword evidence="13" id="KW-0497">Mitogen</keyword>
<dbReference type="CDD" id="cd00135">
    <property type="entry name" value="PDGF"/>
    <property type="match status" value="1"/>
</dbReference>
<dbReference type="PROSITE" id="PS00249">
    <property type="entry name" value="PDGF_1"/>
    <property type="match status" value="1"/>
</dbReference>
<evidence type="ECO:0000256" key="5">
    <source>
        <dbReference type="ARBA" id="ARBA00022657"/>
    </source>
</evidence>
<name>A0AAV3B460_PYXAD</name>
<dbReference type="Proteomes" id="UP001181693">
    <property type="component" value="Unassembled WGS sequence"/>
</dbReference>
<dbReference type="EMBL" id="DYDO01000001">
    <property type="protein sequence ID" value="DBA34377.1"/>
    <property type="molecule type" value="Genomic_DNA"/>
</dbReference>
<evidence type="ECO:0000256" key="9">
    <source>
        <dbReference type="ARBA" id="ARBA00022782"/>
    </source>
</evidence>
<comment type="subcellular location">
    <subcellularLocation>
        <location evidence="1">Secreted</location>
    </subcellularLocation>
</comment>
<gene>
    <name evidence="19" type="ORF">GDO54_001939</name>
</gene>
<evidence type="ECO:0000256" key="15">
    <source>
        <dbReference type="ARBA" id="ARBA00070958"/>
    </source>
</evidence>
<reference evidence="19" key="1">
    <citation type="thesis" date="2020" institute="ProQuest LLC" country="789 East Eisenhower Parkway, Ann Arbor, MI, USA">
        <title>Comparative Genomics and Chromosome Evolution.</title>
        <authorList>
            <person name="Mudd A.B."/>
        </authorList>
    </citation>
    <scope>NUCLEOTIDE SEQUENCE</scope>
    <source>
        <strain evidence="19">1538</strain>
        <tissue evidence="19">Blood</tissue>
    </source>
</reference>
<evidence type="ECO:0000313" key="20">
    <source>
        <dbReference type="Proteomes" id="UP001181693"/>
    </source>
</evidence>
<dbReference type="Gene3D" id="2.10.90.10">
    <property type="entry name" value="Cystine-knot cytokines"/>
    <property type="match status" value="1"/>
</dbReference>
<dbReference type="SMART" id="SM00141">
    <property type="entry name" value="PDGF"/>
    <property type="match status" value="1"/>
</dbReference>
<evidence type="ECO:0000313" key="19">
    <source>
        <dbReference type="EMBL" id="DBA34377.1"/>
    </source>
</evidence>
<dbReference type="InterPro" id="IPR029034">
    <property type="entry name" value="Cystine-knot_cytokine"/>
</dbReference>
<dbReference type="Pfam" id="PF00341">
    <property type="entry name" value="PDGF"/>
    <property type="match status" value="1"/>
</dbReference>
<dbReference type="AlphaFoldDB" id="A0AAV3B460"/>
<dbReference type="GO" id="GO:0030154">
    <property type="term" value="P:cell differentiation"/>
    <property type="evidence" value="ECO:0007669"/>
    <property type="project" value="UniProtKB-KW"/>
</dbReference>
<dbReference type="PROSITE" id="PS50278">
    <property type="entry name" value="PDGF_2"/>
    <property type="match status" value="1"/>
</dbReference>
<comment type="similarity">
    <text evidence="2 17">Belongs to the PDGF/VEGF growth factor family.</text>
</comment>
<evidence type="ECO:0000256" key="16">
    <source>
        <dbReference type="ARBA" id="ARBA00082424"/>
    </source>
</evidence>
<proteinExistence type="inferred from homology"/>
<dbReference type="GO" id="GO:0001666">
    <property type="term" value="P:response to hypoxia"/>
    <property type="evidence" value="ECO:0007669"/>
    <property type="project" value="TreeGrafter"/>
</dbReference>
<dbReference type="GO" id="GO:0050930">
    <property type="term" value="P:induction of positive chemotaxis"/>
    <property type="evidence" value="ECO:0007669"/>
    <property type="project" value="TreeGrafter"/>
</dbReference>
<keyword evidence="5" id="KW-0037">Angiogenesis</keyword>
<evidence type="ECO:0000256" key="2">
    <source>
        <dbReference type="ARBA" id="ARBA00006686"/>
    </source>
</evidence>